<dbReference type="NCBIfam" id="TIGR01856">
    <property type="entry name" value="hisJ_fam"/>
    <property type="match status" value="1"/>
</dbReference>
<dbReference type="EC" id="3.1.3.15" evidence="3 8"/>
<dbReference type="InterPro" id="IPR016195">
    <property type="entry name" value="Pol/histidinol_Pase-like"/>
</dbReference>
<name>A0A5Q4VAF6_9BACT</name>
<feature type="domain" description="PHP" evidence="9">
    <location>
        <begin position="31"/>
        <end position="222"/>
    </location>
</feature>
<keyword evidence="6 8" id="KW-0368">Histidine biosynthesis</keyword>
<evidence type="ECO:0000256" key="6">
    <source>
        <dbReference type="ARBA" id="ARBA00023102"/>
    </source>
</evidence>
<dbReference type="Gene3D" id="3.20.20.140">
    <property type="entry name" value="Metal-dependent hydrolases"/>
    <property type="match status" value="1"/>
</dbReference>
<protein>
    <recommendedName>
        <fullName evidence="3 8">Histidinol-phosphatase</fullName>
        <shortName evidence="8">HolPase</shortName>
        <ecNumber evidence="3 8">3.1.3.15</ecNumber>
    </recommendedName>
</protein>
<reference evidence="10 11" key="1">
    <citation type="submission" date="2019-06" db="EMBL/GenBank/DDBJ databases">
        <title>Desulfobotulus mexicanus sp. nov., a novel sulfate-reducing bacterium isolated from the sediment of an alkaline crater lake in Mexico.</title>
        <authorList>
            <person name="Hirschler-Rea A."/>
        </authorList>
    </citation>
    <scope>NUCLEOTIDE SEQUENCE [LARGE SCALE GENOMIC DNA]</scope>
    <source>
        <strain evidence="10 11">PAR22N</strain>
    </source>
</reference>
<dbReference type="OrthoDB" id="9775255at2"/>
<comment type="caution">
    <text evidence="10">The sequence shown here is derived from an EMBL/GenBank/DDBJ whole genome shotgun (WGS) entry which is preliminary data.</text>
</comment>
<keyword evidence="4 8" id="KW-0028">Amino-acid biosynthesis</keyword>
<dbReference type="Pfam" id="PF02811">
    <property type="entry name" value="PHP"/>
    <property type="match status" value="1"/>
</dbReference>
<comment type="pathway">
    <text evidence="1 8">Amino-acid biosynthesis; L-histidine biosynthesis; L-histidine from 5-phospho-alpha-D-ribose 1-diphosphate: step 8/9.</text>
</comment>
<dbReference type="AlphaFoldDB" id="A0A5Q4VAF6"/>
<evidence type="ECO:0000256" key="3">
    <source>
        <dbReference type="ARBA" id="ARBA00013085"/>
    </source>
</evidence>
<dbReference type="CDD" id="cd12110">
    <property type="entry name" value="PHP_HisPPase_Hisj_like"/>
    <property type="match status" value="1"/>
</dbReference>
<proteinExistence type="inferred from homology"/>
<dbReference type="Proteomes" id="UP000321899">
    <property type="component" value="Unassembled WGS sequence"/>
</dbReference>
<evidence type="ECO:0000256" key="2">
    <source>
        <dbReference type="ARBA" id="ARBA00009152"/>
    </source>
</evidence>
<evidence type="ECO:0000259" key="9">
    <source>
        <dbReference type="Pfam" id="PF02811"/>
    </source>
</evidence>
<evidence type="ECO:0000313" key="10">
    <source>
        <dbReference type="EMBL" id="TYT74734.1"/>
    </source>
</evidence>
<keyword evidence="5 8" id="KW-0378">Hydrolase</keyword>
<organism evidence="10 11">
    <name type="scientific">Desulfobotulus mexicanus</name>
    <dbReference type="NCBI Taxonomy" id="2586642"/>
    <lineage>
        <taxon>Bacteria</taxon>
        <taxon>Pseudomonadati</taxon>
        <taxon>Thermodesulfobacteriota</taxon>
        <taxon>Desulfobacteria</taxon>
        <taxon>Desulfobacterales</taxon>
        <taxon>Desulfobacteraceae</taxon>
        <taxon>Desulfobotulus</taxon>
    </lineage>
</organism>
<accession>A0A5Q4VAF6</accession>
<gene>
    <name evidence="10" type="ORF">FIM25_07715</name>
</gene>
<dbReference type="InterPro" id="IPR004013">
    <property type="entry name" value="PHP_dom"/>
</dbReference>
<dbReference type="UniPathway" id="UPA00031">
    <property type="reaction ID" value="UER00013"/>
</dbReference>
<dbReference type="PANTHER" id="PTHR21039">
    <property type="entry name" value="HISTIDINOL PHOSPHATASE-RELATED"/>
    <property type="match status" value="1"/>
</dbReference>
<dbReference type="GO" id="GO:0004401">
    <property type="term" value="F:histidinol-phosphatase activity"/>
    <property type="evidence" value="ECO:0007669"/>
    <property type="project" value="UniProtKB-UniRule"/>
</dbReference>
<evidence type="ECO:0000256" key="4">
    <source>
        <dbReference type="ARBA" id="ARBA00022605"/>
    </source>
</evidence>
<dbReference type="InterPro" id="IPR010140">
    <property type="entry name" value="Histidinol_P_phosphatase_HisJ"/>
</dbReference>
<evidence type="ECO:0000256" key="8">
    <source>
        <dbReference type="RuleBase" id="RU366003"/>
    </source>
</evidence>
<dbReference type="PANTHER" id="PTHR21039:SF0">
    <property type="entry name" value="HISTIDINOL-PHOSPHATASE"/>
    <property type="match status" value="1"/>
</dbReference>
<evidence type="ECO:0000256" key="5">
    <source>
        <dbReference type="ARBA" id="ARBA00022801"/>
    </source>
</evidence>
<dbReference type="GO" id="GO:0000105">
    <property type="term" value="P:L-histidine biosynthetic process"/>
    <property type="evidence" value="ECO:0007669"/>
    <property type="project" value="UniProtKB-UniRule"/>
</dbReference>
<evidence type="ECO:0000256" key="1">
    <source>
        <dbReference type="ARBA" id="ARBA00004970"/>
    </source>
</evidence>
<dbReference type="SUPFAM" id="SSF89550">
    <property type="entry name" value="PHP domain-like"/>
    <property type="match status" value="1"/>
</dbReference>
<comment type="catalytic activity">
    <reaction evidence="7 8">
        <text>L-histidinol phosphate + H2O = L-histidinol + phosphate</text>
        <dbReference type="Rhea" id="RHEA:14465"/>
        <dbReference type="ChEBI" id="CHEBI:15377"/>
        <dbReference type="ChEBI" id="CHEBI:43474"/>
        <dbReference type="ChEBI" id="CHEBI:57699"/>
        <dbReference type="ChEBI" id="CHEBI:57980"/>
        <dbReference type="EC" id="3.1.3.15"/>
    </reaction>
</comment>
<dbReference type="GO" id="GO:0005737">
    <property type="term" value="C:cytoplasm"/>
    <property type="evidence" value="ECO:0007669"/>
    <property type="project" value="TreeGrafter"/>
</dbReference>
<evidence type="ECO:0000256" key="7">
    <source>
        <dbReference type="ARBA" id="ARBA00049158"/>
    </source>
</evidence>
<comment type="similarity">
    <text evidence="2 8">Belongs to the PHP hydrolase family. HisK subfamily.</text>
</comment>
<dbReference type="EMBL" id="VDMB01000008">
    <property type="protein sequence ID" value="TYT74734.1"/>
    <property type="molecule type" value="Genomic_DNA"/>
</dbReference>
<evidence type="ECO:0000313" key="11">
    <source>
        <dbReference type="Proteomes" id="UP000321899"/>
    </source>
</evidence>
<sequence length="295" mass="32916">MTPEANQDSVLCGFGLIRSALNRRKDKSMLDYHVHTPLCKHATGRPAAMVQAAFDAGLKEIAFLDHLTLPPLPTNHSMAAKDIPFYLNCIRELAVAWEGKIRVLAGLEIDYHLESLEEILRITQSYDLDMVAGSVHFVQGYNIASRSRRNSWSHLPPLPLFHTYIDAMEAMVEADFCDIICHLDLMDKFAPSLSPEERKETDNRMEKLLDAVSQKKLVVEINGSGLDQPMGRPYPSDFLLSACKARNIPVTLASDAHSPDSVGKHAETLLGHIRAAGYNSVTGFYRREPRTMSIT</sequence>
<keyword evidence="11" id="KW-1185">Reference proteome</keyword>